<evidence type="ECO:0008006" key="3">
    <source>
        <dbReference type="Google" id="ProtNLM"/>
    </source>
</evidence>
<dbReference type="Gene3D" id="3.30.420.10">
    <property type="entry name" value="Ribonuclease H-like superfamily/Ribonuclease H"/>
    <property type="match status" value="1"/>
</dbReference>
<gene>
    <name evidence="1" type="ORF">AVEN_249632_1</name>
</gene>
<name>A0A4Y2VG23_ARAVE</name>
<dbReference type="AlphaFoldDB" id="A0A4Y2VG23"/>
<dbReference type="InterPro" id="IPR036397">
    <property type="entry name" value="RNaseH_sf"/>
</dbReference>
<dbReference type="InterPro" id="IPR052709">
    <property type="entry name" value="Transposase-MT_Hybrid"/>
</dbReference>
<dbReference type="OrthoDB" id="10628733at2759"/>
<dbReference type="PANTHER" id="PTHR46060">
    <property type="entry name" value="MARINER MOS1 TRANSPOSASE-LIKE PROTEIN"/>
    <property type="match status" value="1"/>
</dbReference>
<proteinExistence type="predicted"/>
<dbReference type="Proteomes" id="UP000499080">
    <property type="component" value="Unassembled WGS sequence"/>
</dbReference>
<evidence type="ECO:0000313" key="1">
    <source>
        <dbReference type="EMBL" id="GBO24245.1"/>
    </source>
</evidence>
<dbReference type="GO" id="GO:0003676">
    <property type="term" value="F:nucleic acid binding"/>
    <property type="evidence" value="ECO:0007669"/>
    <property type="project" value="InterPro"/>
</dbReference>
<comment type="caution">
    <text evidence="1">The sequence shown here is derived from an EMBL/GenBank/DDBJ whole genome shotgun (WGS) entry which is preliminary data.</text>
</comment>
<dbReference type="PANTHER" id="PTHR46060:SF3">
    <property type="entry name" value="PROTEIN GVQW3"/>
    <property type="match status" value="1"/>
</dbReference>
<sequence length="100" mass="11639">MLSGGVILLHDNTHIARRTQELLKKFKWNVWSHLPYSSDFAPNLDSKILSGTRFSSDSDVKTAAENRLYGQIHHFYQSRLNKLVLRSDKSLNKFDDYVEK</sequence>
<evidence type="ECO:0000313" key="2">
    <source>
        <dbReference type="Proteomes" id="UP000499080"/>
    </source>
</evidence>
<keyword evidence="2" id="KW-1185">Reference proteome</keyword>
<accession>A0A4Y2VG23</accession>
<dbReference type="EMBL" id="BGPR01047233">
    <property type="protein sequence ID" value="GBO24245.1"/>
    <property type="molecule type" value="Genomic_DNA"/>
</dbReference>
<protein>
    <recommendedName>
        <fullName evidence="3">Mariner Mos1 transposase</fullName>
    </recommendedName>
</protein>
<reference evidence="1 2" key="1">
    <citation type="journal article" date="2019" name="Sci. Rep.">
        <title>Orb-weaving spider Araneus ventricosus genome elucidates the spidroin gene catalogue.</title>
        <authorList>
            <person name="Kono N."/>
            <person name="Nakamura H."/>
            <person name="Ohtoshi R."/>
            <person name="Moran D.A.P."/>
            <person name="Shinohara A."/>
            <person name="Yoshida Y."/>
            <person name="Fujiwara M."/>
            <person name="Mori M."/>
            <person name="Tomita M."/>
            <person name="Arakawa K."/>
        </authorList>
    </citation>
    <scope>NUCLEOTIDE SEQUENCE [LARGE SCALE GENOMIC DNA]</scope>
</reference>
<organism evidence="1 2">
    <name type="scientific">Araneus ventricosus</name>
    <name type="common">Orbweaver spider</name>
    <name type="synonym">Epeira ventricosa</name>
    <dbReference type="NCBI Taxonomy" id="182803"/>
    <lineage>
        <taxon>Eukaryota</taxon>
        <taxon>Metazoa</taxon>
        <taxon>Ecdysozoa</taxon>
        <taxon>Arthropoda</taxon>
        <taxon>Chelicerata</taxon>
        <taxon>Arachnida</taxon>
        <taxon>Araneae</taxon>
        <taxon>Araneomorphae</taxon>
        <taxon>Entelegynae</taxon>
        <taxon>Araneoidea</taxon>
        <taxon>Araneidae</taxon>
        <taxon>Araneus</taxon>
    </lineage>
</organism>